<proteinExistence type="predicted"/>
<evidence type="ECO:0000313" key="2">
    <source>
        <dbReference type="EMBL" id="CRZ02331.1"/>
    </source>
</evidence>
<name>A0A0H5QLV9_9EUKA</name>
<accession>A0A0H5QLV9</accession>
<evidence type="ECO:0000256" key="1">
    <source>
        <dbReference type="SAM" id="MobiDB-lite"/>
    </source>
</evidence>
<sequence length="125" mass="13792">GWGRNQQGQAGHWLGFKGRTAPDPDKLSGGAMDDNGPTGRRLNLYRSLWGLVDLDDGYRPFPDLAGALRQQNYHGVECSVGLAHRLPDFAKILKAHQLKWIPVVFSCGPIGKTHHHHQNCSACNL</sequence>
<reference evidence="2" key="1">
    <citation type="submission" date="2015-04" db="EMBL/GenBank/DDBJ databases">
        <title>The genome sequence of the plant pathogenic Rhizarian Plasmodiophora brassicae reveals insights in its biotrophic life cycle and the origin of chitin synthesis.</title>
        <authorList>
            <person name="Schwelm A."/>
            <person name="Fogelqvist J."/>
            <person name="Knaust A."/>
            <person name="Julke S."/>
            <person name="Lilja T."/>
            <person name="Dhandapani V."/>
            <person name="Bonilla-Rosso G."/>
            <person name="Karlsson M."/>
            <person name="Shevchenko A."/>
            <person name="Choi S.R."/>
            <person name="Kim H.G."/>
            <person name="Park J.Y."/>
            <person name="Lim Y.P."/>
            <person name="Ludwig-Muller J."/>
            <person name="Dixelius C."/>
        </authorList>
    </citation>
    <scope>NUCLEOTIDE SEQUENCE</scope>
    <source>
        <tissue evidence="2">Potato root galls</tissue>
    </source>
</reference>
<dbReference type="EMBL" id="HACM01001889">
    <property type="protein sequence ID" value="CRZ02331.1"/>
    <property type="molecule type" value="Transcribed_RNA"/>
</dbReference>
<feature type="non-terminal residue" evidence="2">
    <location>
        <position position="1"/>
    </location>
</feature>
<organism evidence="2">
    <name type="scientific">Spongospora subterranea</name>
    <dbReference type="NCBI Taxonomy" id="70186"/>
    <lineage>
        <taxon>Eukaryota</taxon>
        <taxon>Sar</taxon>
        <taxon>Rhizaria</taxon>
        <taxon>Endomyxa</taxon>
        <taxon>Phytomyxea</taxon>
        <taxon>Plasmodiophorida</taxon>
        <taxon>Plasmodiophoridae</taxon>
        <taxon>Spongospora</taxon>
    </lineage>
</organism>
<feature type="region of interest" description="Disordered" evidence="1">
    <location>
        <begin position="1"/>
        <end position="36"/>
    </location>
</feature>
<protein>
    <submittedName>
        <fullName evidence="2">Uncharacterized protein</fullName>
    </submittedName>
</protein>
<dbReference type="AlphaFoldDB" id="A0A0H5QLV9"/>
<dbReference type="EMBL" id="HACM01001893">
    <property type="protein sequence ID" value="CRZ02335.1"/>
    <property type="molecule type" value="Transcribed_RNA"/>
</dbReference>